<dbReference type="GO" id="GO:0000932">
    <property type="term" value="C:P-body"/>
    <property type="evidence" value="ECO:0007669"/>
    <property type="project" value="TreeGrafter"/>
</dbReference>
<comment type="caution">
    <text evidence="10">The sequence shown here is derived from an EMBL/GenBank/DDBJ whole genome shotgun (WGS) entry which is preliminary data.</text>
</comment>
<reference evidence="10" key="1">
    <citation type="submission" date="2021-02" db="EMBL/GenBank/DDBJ databases">
        <authorList>
            <person name="Palmer J.M."/>
        </authorList>
    </citation>
    <scope>NUCLEOTIDE SEQUENCE</scope>
    <source>
        <strain evidence="10">SCRP23</strain>
    </source>
</reference>
<dbReference type="InterPro" id="IPR016654">
    <property type="entry name" value="U6_snRNA_Lsm2"/>
</dbReference>
<evidence type="ECO:0000256" key="3">
    <source>
        <dbReference type="ARBA" id="ARBA00022664"/>
    </source>
</evidence>
<dbReference type="Proteomes" id="UP000693981">
    <property type="component" value="Unassembled WGS sequence"/>
</dbReference>
<dbReference type="GO" id="GO:0071011">
    <property type="term" value="C:precatalytic spliceosome"/>
    <property type="evidence" value="ECO:0007669"/>
    <property type="project" value="TreeGrafter"/>
</dbReference>
<dbReference type="AlphaFoldDB" id="A0A8T1V5X4"/>
<comment type="similarity">
    <text evidence="2">Belongs to the snRNP Sm proteins family.</text>
</comment>
<evidence type="ECO:0000256" key="8">
    <source>
        <dbReference type="ARBA" id="ARBA00023274"/>
    </source>
</evidence>
<dbReference type="GO" id="GO:0003723">
    <property type="term" value="F:RNA binding"/>
    <property type="evidence" value="ECO:0007669"/>
    <property type="project" value="UniProtKB-KW"/>
</dbReference>
<dbReference type="GO" id="GO:0005688">
    <property type="term" value="C:U6 snRNP"/>
    <property type="evidence" value="ECO:0007669"/>
    <property type="project" value="TreeGrafter"/>
</dbReference>
<dbReference type="SMART" id="SM00651">
    <property type="entry name" value="Sm"/>
    <property type="match status" value="1"/>
</dbReference>
<evidence type="ECO:0000256" key="5">
    <source>
        <dbReference type="ARBA" id="ARBA00022884"/>
    </source>
</evidence>
<evidence type="ECO:0000256" key="7">
    <source>
        <dbReference type="ARBA" id="ARBA00023242"/>
    </source>
</evidence>
<dbReference type="PANTHER" id="PTHR13829:SF2">
    <property type="entry name" value="U6 SNRNA-ASSOCIATED SM-LIKE PROTEIN LSM2"/>
    <property type="match status" value="1"/>
</dbReference>
<evidence type="ECO:0000256" key="6">
    <source>
        <dbReference type="ARBA" id="ARBA00023187"/>
    </source>
</evidence>
<keyword evidence="6" id="KW-0508">mRNA splicing</keyword>
<feature type="domain" description="Sm" evidence="9">
    <location>
        <begin position="72"/>
        <end position="146"/>
    </location>
</feature>
<dbReference type="InterPro" id="IPR001163">
    <property type="entry name" value="Sm_dom_euk/arc"/>
</dbReference>
<keyword evidence="7" id="KW-0539">Nucleus</keyword>
<evidence type="ECO:0000256" key="4">
    <source>
        <dbReference type="ARBA" id="ARBA00022728"/>
    </source>
</evidence>
<comment type="subcellular location">
    <subcellularLocation>
        <location evidence="1">Nucleus</location>
    </subcellularLocation>
</comment>
<name>A0A8T1V5X4_9STRA</name>
<dbReference type="GO" id="GO:0000398">
    <property type="term" value="P:mRNA splicing, via spliceosome"/>
    <property type="evidence" value="ECO:0007669"/>
    <property type="project" value="TreeGrafter"/>
</dbReference>
<evidence type="ECO:0000313" key="11">
    <source>
        <dbReference type="Proteomes" id="UP000693981"/>
    </source>
</evidence>
<evidence type="ECO:0000256" key="1">
    <source>
        <dbReference type="ARBA" id="ARBA00004123"/>
    </source>
</evidence>
<dbReference type="PROSITE" id="PS52002">
    <property type="entry name" value="SM"/>
    <property type="match status" value="1"/>
</dbReference>
<dbReference type="GO" id="GO:0071013">
    <property type="term" value="C:catalytic step 2 spliceosome"/>
    <property type="evidence" value="ECO:0007669"/>
    <property type="project" value="TreeGrafter"/>
</dbReference>
<organism evidence="10 11">
    <name type="scientific">Phytophthora boehmeriae</name>
    <dbReference type="NCBI Taxonomy" id="109152"/>
    <lineage>
        <taxon>Eukaryota</taxon>
        <taxon>Sar</taxon>
        <taxon>Stramenopiles</taxon>
        <taxon>Oomycota</taxon>
        <taxon>Peronosporomycetes</taxon>
        <taxon>Peronosporales</taxon>
        <taxon>Peronosporaceae</taxon>
        <taxon>Phytophthora</taxon>
    </lineage>
</organism>
<keyword evidence="4" id="KW-0747">Spliceosome</keyword>
<evidence type="ECO:0000256" key="2">
    <source>
        <dbReference type="ARBA" id="ARBA00006850"/>
    </source>
</evidence>
<accession>A0A8T1V5X4</accession>
<dbReference type="EMBL" id="JAGDFL010001639">
    <property type="protein sequence ID" value="KAG7375458.1"/>
    <property type="molecule type" value="Genomic_DNA"/>
</dbReference>
<keyword evidence="8" id="KW-0687">Ribonucleoprotein</keyword>
<evidence type="ECO:0000259" key="9">
    <source>
        <dbReference type="PROSITE" id="PS52002"/>
    </source>
</evidence>
<sequence length="166" mass="18662">MELLSQIPKTKFRKADEAQEERMLKQIRAAKPGDTICIAEYAFTLHVFSDALIEQKRAGVEVHVLVGVDHTLFYSFFKTLVGKEVAVELKNDVALMGVLDSVDQYLNIKLLNVAVVEGDKFPQLMNMKNCFIRGSSIRYVQIPAGEVDTELLQDATRREATANKQS</sequence>
<dbReference type="FunFam" id="2.30.30.100:FF:000009">
    <property type="entry name" value="U6 snRNA-associated Sm-like protein LSm2"/>
    <property type="match status" value="1"/>
</dbReference>
<proteinExistence type="inferred from homology"/>
<dbReference type="Pfam" id="PF01423">
    <property type="entry name" value="LSM"/>
    <property type="match status" value="1"/>
</dbReference>
<protein>
    <submittedName>
        <fullName evidence="10">U6 snRNA-associated Sm-like protein LSm2</fullName>
    </submittedName>
</protein>
<dbReference type="GO" id="GO:0046540">
    <property type="term" value="C:U4/U6 x U5 tri-snRNP complex"/>
    <property type="evidence" value="ECO:0007669"/>
    <property type="project" value="TreeGrafter"/>
</dbReference>
<evidence type="ECO:0000313" key="10">
    <source>
        <dbReference type="EMBL" id="KAG7375458.1"/>
    </source>
</evidence>
<dbReference type="OrthoDB" id="10256176at2759"/>
<dbReference type="CDD" id="cd01725">
    <property type="entry name" value="LSm2"/>
    <property type="match status" value="1"/>
</dbReference>
<keyword evidence="11" id="KW-1185">Reference proteome</keyword>
<dbReference type="PANTHER" id="PTHR13829">
    <property type="entry name" value="SNRNP CORE PROTEIN FAMILY MEMBER"/>
    <property type="match status" value="1"/>
</dbReference>
<dbReference type="GO" id="GO:1990726">
    <property type="term" value="C:Lsm1-7-Pat1 complex"/>
    <property type="evidence" value="ECO:0007669"/>
    <property type="project" value="TreeGrafter"/>
</dbReference>
<gene>
    <name evidence="10" type="primary">LSM2</name>
    <name evidence="10" type="ORF">PHYBOEH_002509</name>
</gene>
<keyword evidence="5" id="KW-0694">RNA-binding</keyword>
<keyword evidence="3" id="KW-0507">mRNA processing</keyword>
<dbReference type="InterPro" id="IPR047575">
    <property type="entry name" value="Sm"/>
</dbReference>